<keyword evidence="11" id="KW-0560">Oxidoreductase</keyword>
<accession>A0A2T6B2S8</accession>
<keyword evidence="13" id="KW-0223">Dioxygenase</keyword>
<evidence type="ECO:0000313" key="13">
    <source>
        <dbReference type="EMBL" id="PTX50333.1"/>
    </source>
</evidence>
<dbReference type="GO" id="GO:0009693">
    <property type="term" value="P:ethylene biosynthetic process"/>
    <property type="evidence" value="ECO:0007669"/>
    <property type="project" value="UniProtKB-KW"/>
</dbReference>
<name>A0A2T6B2S8_9RHOB</name>
<evidence type="ECO:0000256" key="7">
    <source>
        <dbReference type="ARBA" id="ARBA00031011"/>
    </source>
</evidence>
<gene>
    <name evidence="13" type="ORF">C8N44_105193</name>
</gene>
<sequence>MIPVLDWADYEKDLPGFAAALGKACRETGFFLLAGHPIAPGLIRQMFEQADAFFGLPDDEKNPLSISNNPHNRGWARMGSERLDDTSGQVDSKEAFNIGLDLPATDPEVQAGKPFRGVNVWPDLPMFRDVTLAYYDMVWALGLDLHRAIALDLGLRPDFFARHFSAPMATLRLLSYPPAQGAEGEIGAGAHTDYGSTTLLMTDGEAGLQVKPRGGDWTDVPLVPGAFVVNIGDCLMRWTNDIYISTPHRVLPPARRRRSIAFFLDPNPDSVIDALPGTGDPKYPSVTGADYLRSRLDATYTPEVAS</sequence>
<dbReference type="InterPro" id="IPR026992">
    <property type="entry name" value="DIOX_N"/>
</dbReference>
<keyword evidence="11" id="KW-0479">Metal-binding</keyword>
<dbReference type="GO" id="GO:0051213">
    <property type="term" value="F:dioxygenase activity"/>
    <property type="evidence" value="ECO:0007669"/>
    <property type="project" value="UniProtKB-KW"/>
</dbReference>
<evidence type="ECO:0000313" key="14">
    <source>
        <dbReference type="Proteomes" id="UP000244069"/>
    </source>
</evidence>
<evidence type="ECO:0000256" key="6">
    <source>
        <dbReference type="ARBA" id="ARBA00022666"/>
    </source>
</evidence>
<dbReference type="EC" id="1.13.12.19" evidence="4"/>
<dbReference type="OrthoDB" id="21825at2"/>
<comment type="similarity">
    <text evidence="11">Belongs to the iron/ascorbate-dependent oxidoreductase family.</text>
</comment>
<protein>
    <recommendedName>
        <fullName evidence="5">2-oxoglutarate-dependent ethylene/succinate-forming enzyme</fullName>
        <ecNumber evidence="4">1.13.12.19</ecNumber>
        <ecNumber evidence="3">1.14.20.7</ecNumber>
    </recommendedName>
    <alternativeName>
        <fullName evidence="7">2-oxoglutarate dioxygenase (ethylene-forming)</fullName>
    </alternativeName>
    <alternativeName>
        <fullName evidence="8">2-oxoglutarate/L-arginine monooxygenase/decarboxylase (succinate-forming)</fullName>
    </alternativeName>
</protein>
<dbReference type="RefSeq" id="WP_107975231.1">
    <property type="nucleotide sequence ID" value="NZ_BMEZ01000005.1"/>
</dbReference>
<comment type="cofactor">
    <cofactor evidence="1">
        <name>Fe(2+)</name>
        <dbReference type="ChEBI" id="CHEBI:29033"/>
    </cofactor>
</comment>
<dbReference type="EC" id="1.14.20.7" evidence="3"/>
<evidence type="ECO:0000256" key="1">
    <source>
        <dbReference type="ARBA" id="ARBA00001954"/>
    </source>
</evidence>
<comment type="pathway">
    <text evidence="2">Alkene biosynthesis; ethylene biosynthesis via 2-oxoglutarate.</text>
</comment>
<keyword evidence="14" id="KW-1185">Reference proteome</keyword>
<reference evidence="13 14" key="1">
    <citation type="submission" date="2018-04" db="EMBL/GenBank/DDBJ databases">
        <title>Genomic Encyclopedia of Archaeal and Bacterial Type Strains, Phase II (KMG-II): from individual species to whole genera.</title>
        <authorList>
            <person name="Goeker M."/>
        </authorList>
    </citation>
    <scope>NUCLEOTIDE SEQUENCE [LARGE SCALE GENOMIC DNA]</scope>
    <source>
        <strain evidence="13 14">DSM 29329</strain>
    </source>
</reference>
<dbReference type="Gene3D" id="2.60.120.330">
    <property type="entry name" value="B-lactam Antibiotic, Isopenicillin N Synthase, Chain"/>
    <property type="match status" value="1"/>
</dbReference>
<dbReference type="PRINTS" id="PR00682">
    <property type="entry name" value="IPNSYNTHASE"/>
</dbReference>
<dbReference type="InterPro" id="IPR005123">
    <property type="entry name" value="Oxoglu/Fe-dep_dioxygenase_dom"/>
</dbReference>
<proteinExistence type="inferred from homology"/>
<dbReference type="EMBL" id="QBKN01000005">
    <property type="protein sequence ID" value="PTX50333.1"/>
    <property type="molecule type" value="Genomic_DNA"/>
</dbReference>
<evidence type="ECO:0000256" key="5">
    <source>
        <dbReference type="ARBA" id="ARBA00019045"/>
    </source>
</evidence>
<evidence type="ECO:0000259" key="12">
    <source>
        <dbReference type="PROSITE" id="PS51471"/>
    </source>
</evidence>
<evidence type="ECO:0000256" key="11">
    <source>
        <dbReference type="RuleBase" id="RU003682"/>
    </source>
</evidence>
<evidence type="ECO:0000256" key="2">
    <source>
        <dbReference type="ARBA" id="ARBA00004767"/>
    </source>
</evidence>
<dbReference type="Pfam" id="PF14226">
    <property type="entry name" value="DIOX_N"/>
    <property type="match status" value="1"/>
</dbReference>
<dbReference type="GO" id="GO:0102276">
    <property type="term" value="F:2-oxoglutarate oxygenase/decarboxylase (ethylene-forming) activity"/>
    <property type="evidence" value="ECO:0007669"/>
    <property type="project" value="UniProtKB-EC"/>
</dbReference>
<comment type="caution">
    <text evidence="13">The sequence shown here is derived from an EMBL/GenBank/DDBJ whole genome shotgun (WGS) entry which is preliminary data.</text>
</comment>
<dbReference type="SUPFAM" id="SSF51197">
    <property type="entry name" value="Clavaminate synthase-like"/>
    <property type="match status" value="1"/>
</dbReference>
<dbReference type="InterPro" id="IPR044861">
    <property type="entry name" value="IPNS-like_FE2OG_OXY"/>
</dbReference>
<dbReference type="GO" id="GO:0046872">
    <property type="term" value="F:metal ion binding"/>
    <property type="evidence" value="ECO:0007669"/>
    <property type="project" value="UniProtKB-KW"/>
</dbReference>
<dbReference type="PANTHER" id="PTHR47990">
    <property type="entry name" value="2-OXOGLUTARATE (2OG) AND FE(II)-DEPENDENT OXYGENASE SUPERFAMILY PROTEIN-RELATED"/>
    <property type="match status" value="1"/>
</dbReference>
<dbReference type="InterPro" id="IPR027443">
    <property type="entry name" value="IPNS-like_sf"/>
</dbReference>
<comment type="catalytic activity">
    <reaction evidence="9">
        <text>2-oxoglutarate + O2 + 2 H(+) = ethene + 3 CO2 + H2O</text>
        <dbReference type="Rhea" id="RHEA:31523"/>
        <dbReference type="ChEBI" id="CHEBI:15377"/>
        <dbReference type="ChEBI" id="CHEBI:15378"/>
        <dbReference type="ChEBI" id="CHEBI:15379"/>
        <dbReference type="ChEBI" id="CHEBI:16526"/>
        <dbReference type="ChEBI" id="CHEBI:16810"/>
        <dbReference type="ChEBI" id="CHEBI:18153"/>
        <dbReference type="EC" id="1.13.12.19"/>
    </reaction>
</comment>
<dbReference type="Proteomes" id="UP000244069">
    <property type="component" value="Unassembled WGS sequence"/>
</dbReference>
<evidence type="ECO:0000256" key="10">
    <source>
        <dbReference type="ARBA" id="ARBA00049359"/>
    </source>
</evidence>
<keyword evidence="11" id="KW-0408">Iron</keyword>
<dbReference type="Pfam" id="PF03171">
    <property type="entry name" value="2OG-FeII_Oxy"/>
    <property type="match status" value="1"/>
</dbReference>
<dbReference type="AlphaFoldDB" id="A0A2T6B2S8"/>
<feature type="domain" description="Fe2OG dioxygenase" evidence="12">
    <location>
        <begin position="167"/>
        <end position="266"/>
    </location>
</feature>
<keyword evidence="6" id="KW-0266">Ethylene biosynthesis</keyword>
<evidence type="ECO:0000256" key="9">
    <source>
        <dbReference type="ARBA" id="ARBA00047725"/>
    </source>
</evidence>
<evidence type="ECO:0000256" key="8">
    <source>
        <dbReference type="ARBA" id="ARBA00031282"/>
    </source>
</evidence>
<organism evidence="13 14">
    <name type="scientific">Allosediminivita pacifica</name>
    <dbReference type="NCBI Taxonomy" id="1267769"/>
    <lineage>
        <taxon>Bacteria</taxon>
        <taxon>Pseudomonadati</taxon>
        <taxon>Pseudomonadota</taxon>
        <taxon>Alphaproteobacteria</taxon>
        <taxon>Rhodobacterales</taxon>
        <taxon>Paracoccaceae</taxon>
        <taxon>Allosediminivita</taxon>
    </lineage>
</organism>
<evidence type="ECO:0000256" key="3">
    <source>
        <dbReference type="ARBA" id="ARBA00012293"/>
    </source>
</evidence>
<evidence type="ECO:0000256" key="4">
    <source>
        <dbReference type="ARBA" id="ARBA00012531"/>
    </source>
</evidence>
<dbReference type="InterPro" id="IPR050231">
    <property type="entry name" value="Iron_ascorbate_oxido_reductase"/>
</dbReference>
<dbReference type="PROSITE" id="PS51471">
    <property type="entry name" value="FE2OG_OXY"/>
    <property type="match status" value="1"/>
</dbReference>
<comment type="catalytic activity">
    <reaction evidence="10">
        <text>L-arginine + 2-oxoglutarate + O2 = guanidine + L-glutamate 5-semialdehyde + succinate + CO2</text>
        <dbReference type="Rhea" id="RHEA:31535"/>
        <dbReference type="ChEBI" id="CHEBI:15379"/>
        <dbReference type="ChEBI" id="CHEBI:16526"/>
        <dbReference type="ChEBI" id="CHEBI:16810"/>
        <dbReference type="ChEBI" id="CHEBI:30031"/>
        <dbReference type="ChEBI" id="CHEBI:30087"/>
        <dbReference type="ChEBI" id="CHEBI:32682"/>
        <dbReference type="ChEBI" id="CHEBI:58066"/>
        <dbReference type="EC" id="1.14.20.7"/>
    </reaction>
</comment>